<feature type="domain" description="Plastocyanin-like" evidence="9">
    <location>
        <begin position="446"/>
        <end position="564"/>
    </location>
</feature>
<keyword evidence="5" id="KW-0186">Copper</keyword>
<organism evidence="11 12">
    <name type="scientific">Aspergillus campestris (strain IBT 28561)</name>
    <dbReference type="NCBI Taxonomy" id="1392248"/>
    <lineage>
        <taxon>Eukaryota</taxon>
        <taxon>Fungi</taxon>
        <taxon>Dikarya</taxon>
        <taxon>Ascomycota</taxon>
        <taxon>Pezizomycotina</taxon>
        <taxon>Eurotiomycetes</taxon>
        <taxon>Eurotiomycetidae</taxon>
        <taxon>Eurotiales</taxon>
        <taxon>Aspergillaceae</taxon>
        <taxon>Aspergillus</taxon>
        <taxon>Aspergillus subgen. Circumdati</taxon>
    </lineage>
</organism>
<evidence type="ECO:0000256" key="4">
    <source>
        <dbReference type="ARBA" id="ARBA00023002"/>
    </source>
</evidence>
<dbReference type="PROSITE" id="PS00079">
    <property type="entry name" value="MULTICOPPER_OXIDASE1"/>
    <property type="match status" value="1"/>
</dbReference>
<dbReference type="RefSeq" id="XP_024697746.1">
    <property type="nucleotide sequence ID" value="XM_024835702.1"/>
</dbReference>
<evidence type="ECO:0000256" key="2">
    <source>
        <dbReference type="ARBA" id="ARBA00022723"/>
    </source>
</evidence>
<dbReference type="PANTHER" id="PTHR11709:SF488">
    <property type="entry name" value="LACCASE-RELATED"/>
    <property type="match status" value="1"/>
</dbReference>
<dbReference type="Pfam" id="PF07732">
    <property type="entry name" value="Cu-oxidase_3"/>
    <property type="match status" value="1"/>
</dbReference>
<dbReference type="FunFam" id="2.60.40.420:FF:000036">
    <property type="entry name" value="L-ascorbate oxidase"/>
    <property type="match status" value="1"/>
</dbReference>
<evidence type="ECO:0000313" key="12">
    <source>
        <dbReference type="Proteomes" id="UP000234254"/>
    </source>
</evidence>
<dbReference type="CDD" id="cd13876">
    <property type="entry name" value="CuRO_2_Abr2_like"/>
    <property type="match status" value="1"/>
</dbReference>
<dbReference type="Gene3D" id="2.60.40.420">
    <property type="entry name" value="Cupredoxins - blue copper proteins"/>
    <property type="match status" value="3"/>
</dbReference>
<dbReference type="InterPro" id="IPR001117">
    <property type="entry name" value="Cu-oxidase_2nd"/>
</dbReference>
<sequence length="581" mass="64065">MAPFHSFLSLLWLLLCGVANAQGLDQPIAQSNKAVRFEITLTWEEWSATGAPRKMILTNGQFPAPALQLCQGDNVEFLVTNKLPVASAVHFHGISQTGTPWSDGVPGLSQKPIPPGGQFLYKWRATEYGSYFYHAHSRGQVEDGLYGAIYIRPDDTIKRPFKLIADDENDLRAMRKAEDQTRPIILSDWRQVTSEEMWRVQKETGLEAYCVNALLINGKGSVNCLGEKALDEATTPEHRMILGKQSLSDIGCMPPTLVQGDYPHNLTDVPSSFWSGCVPSQGAHERVSVQPFDKYVSYDLIGAAGLAMTVFSIDEHPMWIYAVDGRYVEPAKADSLIIANGNRYSVLVALDKPAGDYTIRVANQGINQIINSTAVMSYTSPPKNPRRASTPSIDITGVPLGKHTVLNDNKLVPFPVEVPSQDVAQTHPPTLPRARHPLLFHPDSGPKDLTISTQNGTWVDLVFAAVRPLQPPHPFHKHSNKFFVIGAGDGEWNYTSVADAVRHRPGDFNLKTPQIRDTATTPPAATGPTWMAIRYHVVNPGAFLLHCHIQVHLTGGMGVVLLDGVDEWPEIPEEYREVEAL</sequence>
<evidence type="ECO:0008006" key="13">
    <source>
        <dbReference type="Google" id="ProtNLM"/>
    </source>
</evidence>
<keyword evidence="3 7" id="KW-0732">Signal</keyword>
<feature type="signal peptide" evidence="7">
    <location>
        <begin position="1"/>
        <end position="21"/>
    </location>
</feature>
<evidence type="ECO:0000259" key="10">
    <source>
        <dbReference type="Pfam" id="PF07732"/>
    </source>
</evidence>
<evidence type="ECO:0000256" key="5">
    <source>
        <dbReference type="ARBA" id="ARBA00023008"/>
    </source>
</evidence>
<protein>
    <recommendedName>
        <fullName evidence="13">Multicopper oxidase</fullName>
    </recommendedName>
</protein>
<comment type="caution">
    <text evidence="11">The sequence shown here is derived from an EMBL/GenBank/DDBJ whole genome shotgun (WGS) entry which is preliminary data.</text>
</comment>
<dbReference type="SUPFAM" id="SSF49503">
    <property type="entry name" value="Cupredoxins"/>
    <property type="match status" value="3"/>
</dbReference>
<dbReference type="InterPro" id="IPR033138">
    <property type="entry name" value="Cu_oxidase_CS"/>
</dbReference>
<dbReference type="InterPro" id="IPR011706">
    <property type="entry name" value="Cu-oxidase_C"/>
</dbReference>
<evidence type="ECO:0000259" key="8">
    <source>
        <dbReference type="Pfam" id="PF00394"/>
    </source>
</evidence>
<feature type="chain" id="PRO_5014180794" description="Multicopper oxidase" evidence="7">
    <location>
        <begin position="22"/>
        <end position="581"/>
    </location>
</feature>
<dbReference type="GO" id="GO:0042440">
    <property type="term" value="P:pigment metabolic process"/>
    <property type="evidence" value="ECO:0007669"/>
    <property type="project" value="UniProtKB-ARBA"/>
</dbReference>
<feature type="domain" description="Plastocyanin-like" evidence="8">
    <location>
        <begin position="182"/>
        <end position="379"/>
    </location>
</feature>
<dbReference type="GeneID" id="36543226"/>
<evidence type="ECO:0000256" key="6">
    <source>
        <dbReference type="ARBA" id="ARBA00023180"/>
    </source>
</evidence>
<dbReference type="VEuPathDB" id="FungiDB:P168DRAFT_278659"/>
<keyword evidence="6" id="KW-0325">Glycoprotein</keyword>
<dbReference type="InterPro" id="IPR008972">
    <property type="entry name" value="Cupredoxin"/>
</dbReference>
<dbReference type="EMBL" id="MSFM01000001">
    <property type="protein sequence ID" value="PKY09152.1"/>
    <property type="molecule type" value="Genomic_DNA"/>
</dbReference>
<reference evidence="11" key="1">
    <citation type="submission" date="2016-12" db="EMBL/GenBank/DDBJ databases">
        <title>The genomes of Aspergillus section Nigri reveals drivers in fungal speciation.</title>
        <authorList>
            <consortium name="DOE Joint Genome Institute"/>
            <person name="Vesth T.C."/>
            <person name="Nybo J."/>
            <person name="Theobald S."/>
            <person name="Brandl J."/>
            <person name="Frisvad J.C."/>
            <person name="Nielsen K.F."/>
            <person name="Lyhne E.K."/>
            <person name="Kogle M.E."/>
            <person name="Kuo A."/>
            <person name="Riley R."/>
            <person name="Clum A."/>
            <person name="Nolan M."/>
            <person name="Lipzen A."/>
            <person name="Salamov A."/>
            <person name="Henrissat B."/>
            <person name="Wiebenga A."/>
            <person name="De vries R.P."/>
            <person name="Grigoriev I.V."/>
            <person name="Mortensen U.H."/>
            <person name="Andersen M.R."/>
            <person name="Baker S.E."/>
        </authorList>
    </citation>
    <scope>NUCLEOTIDE SEQUENCE</scope>
    <source>
        <strain evidence="11">IBT 28561</strain>
    </source>
</reference>
<dbReference type="AlphaFoldDB" id="A0A2I1DGZ8"/>
<comment type="similarity">
    <text evidence="1">Belongs to the multicopper oxidase family.</text>
</comment>
<accession>A0A2I1DGZ8</accession>
<evidence type="ECO:0000256" key="7">
    <source>
        <dbReference type="SAM" id="SignalP"/>
    </source>
</evidence>
<gene>
    <name evidence="11" type="ORF">P168DRAFT_278659</name>
</gene>
<dbReference type="PANTHER" id="PTHR11709">
    <property type="entry name" value="MULTI-COPPER OXIDASE"/>
    <property type="match status" value="1"/>
</dbReference>
<proteinExistence type="inferred from homology"/>
<dbReference type="InterPro" id="IPR002355">
    <property type="entry name" value="Cu_oxidase_Cu_BS"/>
</dbReference>
<dbReference type="Pfam" id="PF07731">
    <property type="entry name" value="Cu-oxidase_2"/>
    <property type="match status" value="1"/>
</dbReference>
<evidence type="ECO:0000259" key="9">
    <source>
        <dbReference type="Pfam" id="PF07731"/>
    </source>
</evidence>
<feature type="domain" description="Plastocyanin-like" evidence="10">
    <location>
        <begin position="41"/>
        <end position="154"/>
    </location>
</feature>
<dbReference type="CDD" id="cd13898">
    <property type="entry name" value="CuRO_3_Abr2_like"/>
    <property type="match status" value="1"/>
</dbReference>
<dbReference type="Proteomes" id="UP000234254">
    <property type="component" value="Unassembled WGS sequence"/>
</dbReference>
<dbReference type="InterPro" id="IPR011707">
    <property type="entry name" value="Cu-oxidase-like_N"/>
</dbReference>
<keyword evidence="2" id="KW-0479">Metal-binding</keyword>
<evidence type="ECO:0000256" key="1">
    <source>
        <dbReference type="ARBA" id="ARBA00010609"/>
    </source>
</evidence>
<keyword evidence="12" id="KW-1185">Reference proteome</keyword>
<dbReference type="GO" id="GO:0052716">
    <property type="term" value="F:hydroquinone:oxygen oxidoreductase activity"/>
    <property type="evidence" value="ECO:0007669"/>
    <property type="project" value="UniProtKB-ARBA"/>
</dbReference>
<evidence type="ECO:0000256" key="3">
    <source>
        <dbReference type="ARBA" id="ARBA00022729"/>
    </source>
</evidence>
<keyword evidence="4" id="KW-0560">Oxidoreductase</keyword>
<dbReference type="InterPro" id="IPR045087">
    <property type="entry name" value="Cu-oxidase_fam"/>
</dbReference>
<dbReference type="CDD" id="cd13850">
    <property type="entry name" value="CuRO_1_Abr2_like"/>
    <property type="match status" value="1"/>
</dbReference>
<dbReference type="GO" id="GO:0005507">
    <property type="term" value="F:copper ion binding"/>
    <property type="evidence" value="ECO:0007669"/>
    <property type="project" value="InterPro"/>
</dbReference>
<dbReference type="OrthoDB" id="2121828at2759"/>
<evidence type="ECO:0000313" key="11">
    <source>
        <dbReference type="EMBL" id="PKY09152.1"/>
    </source>
</evidence>
<name>A0A2I1DGZ8_ASPC2</name>
<dbReference type="PROSITE" id="PS00080">
    <property type="entry name" value="MULTICOPPER_OXIDASE2"/>
    <property type="match status" value="1"/>
</dbReference>
<dbReference type="Pfam" id="PF00394">
    <property type="entry name" value="Cu-oxidase"/>
    <property type="match status" value="1"/>
</dbReference>